<dbReference type="AlphaFoldDB" id="A0A5M4FCU1"/>
<evidence type="ECO:0000313" key="3">
    <source>
        <dbReference type="EMBL" id="KAA1397117.1"/>
    </source>
</evidence>
<dbReference type="GO" id="GO:0046872">
    <property type="term" value="F:metal ion binding"/>
    <property type="evidence" value="ECO:0007669"/>
    <property type="project" value="UniProtKB-KW"/>
</dbReference>
<dbReference type="InterPro" id="IPR004360">
    <property type="entry name" value="Glyas_Fos-R_dOase_dom"/>
</dbReference>
<proteinExistence type="predicted"/>
<dbReference type="InterPro" id="IPR051785">
    <property type="entry name" value="MMCE/EMCE_epimerase"/>
</dbReference>
<dbReference type="GO" id="GO:0004493">
    <property type="term" value="F:methylmalonyl-CoA epimerase activity"/>
    <property type="evidence" value="ECO:0007669"/>
    <property type="project" value="TreeGrafter"/>
</dbReference>
<dbReference type="Proteomes" id="UP000380867">
    <property type="component" value="Unassembled WGS sequence"/>
</dbReference>
<keyword evidence="4" id="KW-1185">Reference proteome</keyword>
<dbReference type="InterPro" id="IPR018146">
    <property type="entry name" value="Glyoxalase_1_CS"/>
</dbReference>
<sequence>MTSRLHHVNIRITDLDRSLAFYAALGLTHEGTLVLGPGYTLVYVGDARGGVLELVLNETDDPDYDRYPGAGHLGFEVDDIHASLTALARLGVTPEAAPTHPGGRTDLNEIVFVRDPDGVRVELLQADWPLPQDPSPAGLGLDA</sequence>
<name>A0A5M4FCU1_9ACTN</name>
<dbReference type="SUPFAM" id="SSF54593">
    <property type="entry name" value="Glyoxalase/Bleomycin resistance protein/Dihydroxybiphenyl dioxygenase"/>
    <property type="match status" value="1"/>
</dbReference>
<comment type="caution">
    <text evidence="3">The sequence shown here is derived from an EMBL/GenBank/DDBJ whole genome shotgun (WGS) entry which is preliminary data.</text>
</comment>
<evidence type="ECO:0000256" key="1">
    <source>
        <dbReference type="ARBA" id="ARBA00022723"/>
    </source>
</evidence>
<dbReference type="PANTHER" id="PTHR43048:SF5">
    <property type="entry name" value="BLR5325 PROTEIN"/>
    <property type="match status" value="1"/>
</dbReference>
<feature type="domain" description="VOC" evidence="2">
    <location>
        <begin position="4"/>
        <end position="126"/>
    </location>
</feature>
<dbReference type="GO" id="GO:0046491">
    <property type="term" value="P:L-methylmalonyl-CoA metabolic process"/>
    <property type="evidence" value="ECO:0007669"/>
    <property type="project" value="TreeGrafter"/>
</dbReference>
<organism evidence="3 4">
    <name type="scientific">Aeromicrobium ginsengisoli</name>
    <dbReference type="NCBI Taxonomy" id="363867"/>
    <lineage>
        <taxon>Bacteria</taxon>
        <taxon>Bacillati</taxon>
        <taxon>Actinomycetota</taxon>
        <taxon>Actinomycetes</taxon>
        <taxon>Propionibacteriales</taxon>
        <taxon>Nocardioidaceae</taxon>
        <taxon>Aeromicrobium</taxon>
    </lineage>
</organism>
<dbReference type="OrthoDB" id="115162at2"/>
<dbReference type="Pfam" id="PF00903">
    <property type="entry name" value="Glyoxalase"/>
    <property type="match status" value="1"/>
</dbReference>
<protein>
    <submittedName>
        <fullName evidence="3">Lactoylglutathione lyase</fullName>
    </submittedName>
</protein>
<dbReference type="InterPro" id="IPR037523">
    <property type="entry name" value="VOC_core"/>
</dbReference>
<dbReference type="Gene3D" id="3.10.180.10">
    <property type="entry name" value="2,3-Dihydroxybiphenyl 1,2-Dioxygenase, domain 1"/>
    <property type="match status" value="1"/>
</dbReference>
<reference evidence="3" key="1">
    <citation type="submission" date="2019-09" db="EMBL/GenBank/DDBJ databases">
        <authorList>
            <person name="Li J."/>
        </authorList>
    </citation>
    <scope>NUCLEOTIDE SEQUENCE [LARGE SCALE GENOMIC DNA]</scope>
    <source>
        <strain evidence="3">JCM 14732</strain>
    </source>
</reference>
<dbReference type="RefSeq" id="WP_149688610.1">
    <property type="nucleotide sequence ID" value="NZ_SDPQ02000002.1"/>
</dbReference>
<accession>A0A5M4FCU1</accession>
<dbReference type="EMBL" id="SDPQ02000002">
    <property type="protein sequence ID" value="KAA1397117.1"/>
    <property type="molecule type" value="Genomic_DNA"/>
</dbReference>
<evidence type="ECO:0000259" key="2">
    <source>
        <dbReference type="PROSITE" id="PS51819"/>
    </source>
</evidence>
<gene>
    <name evidence="3" type="ORF">ESP70_006825</name>
</gene>
<dbReference type="PROSITE" id="PS00934">
    <property type="entry name" value="GLYOXALASE_I_1"/>
    <property type="match status" value="1"/>
</dbReference>
<dbReference type="InterPro" id="IPR029068">
    <property type="entry name" value="Glyas_Bleomycin-R_OHBP_Dase"/>
</dbReference>
<dbReference type="PANTHER" id="PTHR43048">
    <property type="entry name" value="METHYLMALONYL-COA EPIMERASE"/>
    <property type="match status" value="1"/>
</dbReference>
<dbReference type="GO" id="GO:0004462">
    <property type="term" value="F:lactoylglutathione lyase activity"/>
    <property type="evidence" value="ECO:0007669"/>
    <property type="project" value="InterPro"/>
</dbReference>
<evidence type="ECO:0000313" key="4">
    <source>
        <dbReference type="Proteomes" id="UP000380867"/>
    </source>
</evidence>
<dbReference type="PROSITE" id="PS51819">
    <property type="entry name" value="VOC"/>
    <property type="match status" value="1"/>
</dbReference>
<keyword evidence="3" id="KW-0456">Lyase</keyword>
<keyword evidence="1" id="KW-0479">Metal-binding</keyword>